<dbReference type="CDD" id="cd07377">
    <property type="entry name" value="WHTH_GntR"/>
    <property type="match status" value="1"/>
</dbReference>
<keyword evidence="6" id="KW-1185">Reference proteome</keyword>
<proteinExistence type="predicted"/>
<name>A0ABS6EEZ0_9CLOT</name>
<keyword evidence="5" id="KW-0808">Transferase</keyword>
<keyword evidence="3" id="KW-0804">Transcription</keyword>
<evidence type="ECO:0000256" key="3">
    <source>
        <dbReference type="ARBA" id="ARBA00023163"/>
    </source>
</evidence>
<evidence type="ECO:0000256" key="2">
    <source>
        <dbReference type="ARBA" id="ARBA00023125"/>
    </source>
</evidence>
<dbReference type="InterPro" id="IPR004839">
    <property type="entry name" value="Aminotransferase_I/II_large"/>
</dbReference>
<dbReference type="Pfam" id="PF00155">
    <property type="entry name" value="Aminotran_1_2"/>
    <property type="match status" value="1"/>
</dbReference>
<protein>
    <submittedName>
        <fullName evidence="5">PLP-dependent aminotransferase family protein</fullName>
    </submittedName>
</protein>
<dbReference type="PANTHER" id="PTHR46577:SF1">
    <property type="entry name" value="HTH-TYPE TRANSCRIPTIONAL REGULATORY PROTEIN GABR"/>
    <property type="match status" value="1"/>
</dbReference>
<keyword evidence="5" id="KW-0032">Aminotransferase</keyword>
<evidence type="ECO:0000313" key="5">
    <source>
        <dbReference type="EMBL" id="MBU5483598.1"/>
    </source>
</evidence>
<evidence type="ECO:0000313" key="6">
    <source>
        <dbReference type="Proteomes" id="UP000726170"/>
    </source>
</evidence>
<comment type="caution">
    <text evidence="5">The sequence shown here is derived from an EMBL/GenBank/DDBJ whole genome shotgun (WGS) entry which is preliminary data.</text>
</comment>
<accession>A0ABS6EEZ0</accession>
<dbReference type="PANTHER" id="PTHR46577">
    <property type="entry name" value="HTH-TYPE TRANSCRIPTIONAL REGULATORY PROTEIN GABR"/>
    <property type="match status" value="1"/>
</dbReference>
<dbReference type="GO" id="GO:0008483">
    <property type="term" value="F:transaminase activity"/>
    <property type="evidence" value="ECO:0007669"/>
    <property type="project" value="UniProtKB-KW"/>
</dbReference>
<sequence length="480" mass="54991">MFHNIKLEQGETAYGQIYSYIKEMIENGMLPGGSKLPSTREMATIMKVSRNTIIKVYEMLEDSFLVYTEKGKGTFVSKVDINKNKEWHINWSEKINEFGKKAEALDIMKHEQLYKRGMISFRSIAPDESLFDVEELKRAFLNRVALEGEKILNYGYARGYKYLIEYLMKYMEEKGVNTKNKEILITNGFTEGFDIVLSSLTSKGDKILCENPTHNTAIKLMRLYGLDIIGLDINENGIDLDSLDKKLNDDIKLAYIIPSYHNPTGMVMPFEGREKLYNKLKEHKVPIVEDGFNEELQYLGTHIAPLAAISGEENSVIYIGSLSKILFPGMRIGWIFADKELIDIFESVKRSKNIHTSFLDQAILYEYMNSGSFEKYVKKVRNIYKEKYELAKSLSEAYIPNEYVLGNGGLHIFVKLKDVDARVLLDRCLKRGVIFTPGDIFYTDGGGKNTLRIGFSRNSLEEIKEGIKIIGEEAYLIRGR</sequence>
<dbReference type="RefSeq" id="WP_216437963.1">
    <property type="nucleotide sequence ID" value="NZ_JAHLQF010000001.1"/>
</dbReference>
<dbReference type="PROSITE" id="PS50949">
    <property type="entry name" value="HTH_GNTR"/>
    <property type="match status" value="1"/>
</dbReference>
<dbReference type="InterPro" id="IPR000524">
    <property type="entry name" value="Tscrpt_reg_HTH_GntR"/>
</dbReference>
<keyword evidence="1" id="KW-0805">Transcription regulation</keyword>
<evidence type="ECO:0000256" key="1">
    <source>
        <dbReference type="ARBA" id="ARBA00023015"/>
    </source>
</evidence>
<reference evidence="5 6" key="1">
    <citation type="submission" date="2021-06" db="EMBL/GenBank/DDBJ databases">
        <authorList>
            <person name="Sun Q."/>
            <person name="Li D."/>
        </authorList>
    </citation>
    <scope>NUCLEOTIDE SEQUENCE [LARGE SCALE GENOMIC DNA]</scope>
    <source>
        <strain evidence="5 6">MSJ-11</strain>
    </source>
</reference>
<dbReference type="SMART" id="SM00345">
    <property type="entry name" value="HTH_GNTR"/>
    <property type="match status" value="1"/>
</dbReference>
<dbReference type="InterPro" id="IPR051446">
    <property type="entry name" value="HTH_trans_reg/aminotransferase"/>
</dbReference>
<feature type="domain" description="HTH gntR-type" evidence="4">
    <location>
        <begin position="11"/>
        <end position="79"/>
    </location>
</feature>
<organism evidence="5 6">
    <name type="scientific">Clostridium mobile</name>
    <dbReference type="NCBI Taxonomy" id="2841512"/>
    <lineage>
        <taxon>Bacteria</taxon>
        <taxon>Bacillati</taxon>
        <taxon>Bacillota</taxon>
        <taxon>Clostridia</taxon>
        <taxon>Eubacteriales</taxon>
        <taxon>Clostridiaceae</taxon>
        <taxon>Clostridium</taxon>
    </lineage>
</organism>
<dbReference type="CDD" id="cd00609">
    <property type="entry name" value="AAT_like"/>
    <property type="match status" value="1"/>
</dbReference>
<keyword evidence="2" id="KW-0238">DNA-binding</keyword>
<evidence type="ECO:0000259" key="4">
    <source>
        <dbReference type="PROSITE" id="PS50949"/>
    </source>
</evidence>
<dbReference type="Proteomes" id="UP000726170">
    <property type="component" value="Unassembled WGS sequence"/>
</dbReference>
<dbReference type="EMBL" id="JAHLQF010000001">
    <property type="protein sequence ID" value="MBU5483598.1"/>
    <property type="molecule type" value="Genomic_DNA"/>
</dbReference>
<dbReference type="Pfam" id="PF00392">
    <property type="entry name" value="GntR"/>
    <property type="match status" value="1"/>
</dbReference>
<gene>
    <name evidence="5" type="ORF">KQI86_04600</name>
</gene>